<dbReference type="InterPro" id="IPR017871">
    <property type="entry name" value="ABC_transporter-like_CS"/>
</dbReference>
<name>A0A9D1NPI9_9BACT</name>
<keyword evidence="3" id="KW-0547">Nucleotide-binding</keyword>
<dbReference type="InterPro" id="IPR003593">
    <property type="entry name" value="AAA+_ATPase"/>
</dbReference>
<dbReference type="Pfam" id="PF08352">
    <property type="entry name" value="oligo_HPY"/>
    <property type="match status" value="1"/>
</dbReference>
<dbReference type="InterPro" id="IPR013563">
    <property type="entry name" value="Oligopep_ABC_C"/>
</dbReference>
<dbReference type="SUPFAM" id="SSF52540">
    <property type="entry name" value="P-loop containing nucleoside triphosphate hydrolases"/>
    <property type="match status" value="1"/>
</dbReference>
<dbReference type="EMBL" id="DVOR01000219">
    <property type="protein sequence ID" value="HIV09789.1"/>
    <property type="molecule type" value="Genomic_DNA"/>
</dbReference>
<dbReference type="Pfam" id="PF00005">
    <property type="entry name" value="ABC_tran"/>
    <property type="match status" value="1"/>
</dbReference>
<sequence length="249" mass="26328">MNAILTVTDLVIEYPRPGKPPFRAVKGVSFDVRENEFFGIVGESGCGKSTLAKALCGLQPIASGAAAFAPMPRGAVQMIFQDAVGSLNPRKTIGDALTEVLAVHALCPKADRPVRVATLLDEVGLPADVAAAYPRELSGGQCQRVSIARALAMDPRVIIADEPVSALDVSVQARVLNLLADLRARRNLTILLISHDLAVVRTVCDRLIVMHDGEIVERGDAKAVFSAPKHPYTQTLLAAVPDVAAAIAP</sequence>
<protein>
    <submittedName>
        <fullName evidence="6">ABC transporter ATP-binding protein</fullName>
    </submittedName>
</protein>
<dbReference type="InterPro" id="IPR027417">
    <property type="entry name" value="P-loop_NTPase"/>
</dbReference>
<comment type="caution">
    <text evidence="6">The sequence shown here is derived from an EMBL/GenBank/DDBJ whole genome shotgun (WGS) entry which is preliminary data.</text>
</comment>
<gene>
    <name evidence="6" type="ORF">IAC79_06730</name>
</gene>
<dbReference type="InterPro" id="IPR050319">
    <property type="entry name" value="ABC_transp_ATP-bind"/>
</dbReference>
<evidence type="ECO:0000256" key="3">
    <source>
        <dbReference type="ARBA" id="ARBA00022741"/>
    </source>
</evidence>
<dbReference type="PROSITE" id="PS00211">
    <property type="entry name" value="ABC_TRANSPORTER_1"/>
    <property type="match status" value="1"/>
</dbReference>
<keyword evidence="2" id="KW-0813">Transport</keyword>
<dbReference type="AlphaFoldDB" id="A0A9D1NPI9"/>
<evidence type="ECO:0000256" key="4">
    <source>
        <dbReference type="ARBA" id="ARBA00022840"/>
    </source>
</evidence>
<dbReference type="GO" id="GO:0015833">
    <property type="term" value="P:peptide transport"/>
    <property type="evidence" value="ECO:0007669"/>
    <property type="project" value="InterPro"/>
</dbReference>
<dbReference type="SMART" id="SM00382">
    <property type="entry name" value="AAA"/>
    <property type="match status" value="1"/>
</dbReference>
<dbReference type="GO" id="GO:0055085">
    <property type="term" value="P:transmembrane transport"/>
    <property type="evidence" value="ECO:0007669"/>
    <property type="project" value="UniProtKB-ARBA"/>
</dbReference>
<dbReference type="Proteomes" id="UP000886845">
    <property type="component" value="Unassembled WGS sequence"/>
</dbReference>
<accession>A0A9D1NPI9</accession>
<feature type="domain" description="ABC transporter" evidence="5">
    <location>
        <begin position="5"/>
        <end position="237"/>
    </location>
</feature>
<evidence type="ECO:0000313" key="6">
    <source>
        <dbReference type="EMBL" id="HIV09789.1"/>
    </source>
</evidence>
<dbReference type="GO" id="GO:0016887">
    <property type="term" value="F:ATP hydrolysis activity"/>
    <property type="evidence" value="ECO:0007669"/>
    <property type="project" value="InterPro"/>
</dbReference>
<evidence type="ECO:0000313" key="7">
    <source>
        <dbReference type="Proteomes" id="UP000886845"/>
    </source>
</evidence>
<dbReference type="PROSITE" id="PS50893">
    <property type="entry name" value="ABC_TRANSPORTER_2"/>
    <property type="match status" value="1"/>
</dbReference>
<evidence type="ECO:0000256" key="1">
    <source>
        <dbReference type="ARBA" id="ARBA00005417"/>
    </source>
</evidence>
<dbReference type="GO" id="GO:0005524">
    <property type="term" value="F:ATP binding"/>
    <property type="evidence" value="ECO:0007669"/>
    <property type="project" value="UniProtKB-KW"/>
</dbReference>
<reference evidence="6" key="1">
    <citation type="submission" date="2020-10" db="EMBL/GenBank/DDBJ databases">
        <authorList>
            <person name="Gilroy R."/>
        </authorList>
    </citation>
    <scope>NUCLEOTIDE SEQUENCE</scope>
    <source>
        <strain evidence="6">35461</strain>
    </source>
</reference>
<dbReference type="PANTHER" id="PTHR43776">
    <property type="entry name" value="TRANSPORT ATP-BINDING PROTEIN"/>
    <property type="match status" value="1"/>
</dbReference>
<organism evidence="6 7">
    <name type="scientific">Candidatus Spyradenecus faecavium</name>
    <dbReference type="NCBI Taxonomy" id="2840947"/>
    <lineage>
        <taxon>Bacteria</taxon>
        <taxon>Pseudomonadati</taxon>
        <taxon>Lentisphaerota</taxon>
        <taxon>Lentisphaeria</taxon>
        <taxon>Lentisphaerales</taxon>
        <taxon>Lentisphaeraceae</taxon>
        <taxon>Lentisphaeraceae incertae sedis</taxon>
        <taxon>Candidatus Spyradenecus</taxon>
    </lineage>
</organism>
<comment type="similarity">
    <text evidence="1">Belongs to the ABC transporter superfamily.</text>
</comment>
<keyword evidence="4 6" id="KW-0067">ATP-binding</keyword>
<reference evidence="6" key="2">
    <citation type="journal article" date="2021" name="PeerJ">
        <title>Extensive microbial diversity within the chicken gut microbiome revealed by metagenomics and culture.</title>
        <authorList>
            <person name="Gilroy R."/>
            <person name="Ravi A."/>
            <person name="Getino M."/>
            <person name="Pursley I."/>
            <person name="Horton D.L."/>
            <person name="Alikhan N.F."/>
            <person name="Baker D."/>
            <person name="Gharbi K."/>
            <person name="Hall N."/>
            <person name="Watson M."/>
            <person name="Adriaenssens E.M."/>
            <person name="Foster-Nyarko E."/>
            <person name="Jarju S."/>
            <person name="Secka A."/>
            <person name="Antonio M."/>
            <person name="Oren A."/>
            <person name="Chaudhuri R.R."/>
            <person name="La Ragione R."/>
            <person name="Hildebrand F."/>
            <person name="Pallen M.J."/>
        </authorList>
    </citation>
    <scope>NUCLEOTIDE SEQUENCE</scope>
    <source>
        <strain evidence="6">35461</strain>
    </source>
</reference>
<evidence type="ECO:0000259" key="5">
    <source>
        <dbReference type="PROSITE" id="PS50893"/>
    </source>
</evidence>
<dbReference type="CDD" id="cd03257">
    <property type="entry name" value="ABC_NikE_OppD_transporters"/>
    <property type="match status" value="1"/>
</dbReference>
<dbReference type="InterPro" id="IPR003439">
    <property type="entry name" value="ABC_transporter-like_ATP-bd"/>
</dbReference>
<dbReference type="Gene3D" id="3.40.50.300">
    <property type="entry name" value="P-loop containing nucleotide triphosphate hydrolases"/>
    <property type="match status" value="1"/>
</dbReference>
<evidence type="ECO:0000256" key="2">
    <source>
        <dbReference type="ARBA" id="ARBA00022448"/>
    </source>
</evidence>
<dbReference type="PANTHER" id="PTHR43776:SF7">
    <property type="entry name" value="D,D-DIPEPTIDE TRANSPORT ATP-BINDING PROTEIN DDPF-RELATED"/>
    <property type="match status" value="1"/>
</dbReference>
<proteinExistence type="inferred from homology"/>